<dbReference type="PANTHER" id="PTHR48081">
    <property type="entry name" value="AB HYDROLASE SUPERFAMILY PROTEIN C4A8.06C"/>
    <property type="match status" value="1"/>
</dbReference>
<dbReference type="EMBL" id="MUYF01000003">
    <property type="protein sequence ID" value="OOL81568.1"/>
    <property type="molecule type" value="Genomic_DNA"/>
</dbReference>
<sequence length="366" mass="41523">MGLIRTIKKLGKLISSLLAIVGVIWIVGYYWADVVIRFTRIFSKLHQRFKRRRIKPAKQANVYKNIPYKSNYPNNKLDIYVPGESSSVHPTPELTDQKQEKDPSNPDILEASHSEVSDMLKPVIVYFHGGGFAWGDKIDERRYLLEFVKAGYAVVAANYALTPMYKYPVPIIQASEVMDFLVNEGEQYSLDPDNIVLAGLSAGGHLAGQLALAESSNAYADRLGLSQHPDLTIRGIMLNSALIDPNRSNQVGHWLINWLFSVMGFSYMDMNPRNMKEQMLAEANLLNHINEALPPVYISDGNRVSFTQQATDLVAQLRARDIYVQSNIYTDDYPGFMFHGYEGQLWLREARENVDKQLDFLETVID</sequence>
<feature type="domain" description="BD-FAE-like" evidence="4">
    <location>
        <begin position="121"/>
        <end position="303"/>
    </location>
</feature>
<comment type="caution">
    <text evidence="5">The sequence shown here is derived from an EMBL/GenBank/DDBJ whole genome shotgun (WGS) entry which is preliminary data.</text>
</comment>
<organism evidence="5 6">
    <name type="scientific">Dolosigranulum pigrum</name>
    <dbReference type="NCBI Taxonomy" id="29394"/>
    <lineage>
        <taxon>Bacteria</taxon>
        <taxon>Bacillati</taxon>
        <taxon>Bacillota</taxon>
        <taxon>Bacilli</taxon>
        <taxon>Lactobacillales</taxon>
        <taxon>Carnobacteriaceae</taxon>
        <taxon>Dolosigranulum</taxon>
    </lineage>
</organism>
<dbReference type="InterPro" id="IPR050300">
    <property type="entry name" value="GDXG_lipolytic_enzyme"/>
</dbReference>
<protein>
    <recommendedName>
        <fullName evidence="4">BD-FAE-like domain-containing protein</fullName>
    </recommendedName>
</protein>
<dbReference type="Pfam" id="PF20434">
    <property type="entry name" value="BD-FAE"/>
    <property type="match status" value="1"/>
</dbReference>
<evidence type="ECO:0000256" key="1">
    <source>
        <dbReference type="ARBA" id="ARBA00022801"/>
    </source>
</evidence>
<dbReference type="Proteomes" id="UP000190409">
    <property type="component" value="Unassembled WGS sequence"/>
</dbReference>
<evidence type="ECO:0000259" key="4">
    <source>
        <dbReference type="Pfam" id="PF20434"/>
    </source>
</evidence>
<keyword evidence="1" id="KW-0378">Hydrolase</keyword>
<keyword evidence="3" id="KW-0472">Membrane</keyword>
<feature type="region of interest" description="Disordered" evidence="2">
    <location>
        <begin position="86"/>
        <end position="108"/>
    </location>
</feature>
<gene>
    <name evidence="5" type="ORF">BWX42_07580</name>
</gene>
<evidence type="ECO:0000313" key="5">
    <source>
        <dbReference type="EMBL" id="OOL81568.1"/>
    </source>
</evidence>
<accession>A0A1S8KPA9</accession>
<reference evidence="5 6" key="1">
    <citation type="submission" date="2017-01" db="EMBL/GenBank/DDBJ databases">
        <title>Complete Genome Sequence of Dolosigranulum pigrum isolated from a Patient with interstitial lung disease.</title>
        <authorList>
            <person name="Mukhopadhyay R."/>
            <person name="Joaquin J."/>
            <person name="Hogue R."/>
            <person name="Fitzgerald S."/>
            <person name="Jospin G."/>
            <person name="Eisen J.A."/>
            <person name="Chaturvedi V."/>
        </authorList>
    </citation>
    <scope>NUCLEOTIDE SEQUENCE [LARGE SCALE GENOMIC DNA]</scope>
    <source>
        <strain evidence="5 6">15S00348</strain>
    </source>
</reference>
<evidence type="ECO:0000256" key="2">
    <source>
        <dbReference type="SAM" id="MobiDB-lite"/>
    </source>
</evidence>
<feature type="compositionally biased region" description="Basic and acidic residues" evidence="2">
    <location>
        <begin position="95"/>
        <end position="108"/>
    </location>
</feature>
<dbReference type="InterPro" id="IPR049492">
    <property type="entry name" value="BD-FAE-like_dom"/>
</dbReference>
<dbReference type="AlphaFoldDB" id="A0A1S8KPA9"/>
<feature type="transmembrane region" description="Helical" evidence="3">
    <location>
        <begin position="12"/>
        <end position="32"/>
    </location>
</feature>
<keyword evidence="3" id="KW-1133">Transmembrane helix</keyword>
<dbReference type="GO" id="GO:0016787">
    <property type="term" value="F:hydrolase activity"/>
    <property type="evidence" value="ECO:0007669"/>
    <property type="project" value="UniProtKB-KW"/>
</dbReference>
<evidence type="ECO:0000313" key="6">
    <source>
        <dbReference type="Proteomes" id="UP000190409"/>
    </source>
</evidence>
<dbReference type="SUPFAM" id="SSF53474">
    <property type="entry name" value="alpha/beta-Hydrolases"/>
    <property type="match status" value="1"/>
</dbReference>
<keyword evidence="3" id="KW-0812">Transmembrane</keyword>
<dbReference type="InterPro" id="IPR029058">
    <property type="entry name" value="AB_hydrolase_fold"/>
</dbReference>
<dbReference type="Gene3D" id="3.40.50.1820">
    <property type="entry name" value="alpha/beta hydrolase"/>
    <property type="match status" value="1"/>
</dbReference>
<proteinExistence type="predicted"/>
<evidence type="ECO:0000256" key="3">
    <source>
        <dbReference type="SAM" id="Phobius"/>
    </source>
</evidence>
<name>A0A1S8KPA9_9LACT</name>